<feature type="region of interest" description="Disordered" evidence="1">
    <location>
        <begin position="74"/>
        <end position="121"/>
    </location>
</feature>
<keyword evidence="3" id="KW-1185">Reference proteome</keyword>
<accession>A0ABD0L4U9</accession>
<dbReference type="EMBL" id="JACVVK020000087">
    <property type="protein sequence ID" value="KAK7494082.1"/>
    <property type="molecule type" value="Genomic_DNA"/>
</dbReference>
<evidence type="ECO:0000313" key="2">
    <source>
        <dbReference type="EMBL" id="KAK7494082.1"/>
    </source>
</evidence>
<evidence type="ECO:0000313" key="3">
    <source>
        <dbReference type="Proteomes" id="UP001519460"/>
    </source>
</evidence>
<evidence type="ECO:0000256" key="1">
    <source>
        <dbReference type="SAM" id="MobiDB-lite"/>
    </source>
</evidence>
<dbReference type="AlphaFoldDB" id="A0ABD0L4U9"/>
<feature type="compositionally biased region" description="Low complexity" evidence="1">
    <location>
        <begin position="77"/>
        <end position="87"/>
    </location>
</feature>
<gene>
    <name evidence="2" type="ORF">BaRGS_00014740</name>
</gene>
<sequence>MPFTNVHGSDRLNRHFYPSHSEAFSFCTGAGKVRVDDSMTLTRGSCANCVFSLTFGFCPESNLNPPEHVCKAFPAEPKTTTPNLNPAPLFPPPPPHRHPYQSPQTPFPSDLSLRRWNARGK</sequence>
<comment type="caution">
    <text evidence="2">The sequence shown here is derived from an EMBL/GenBank/DDBJ whole genome shotgun (WGS) entry which is preliminary data.</text>
</comment>
<proteinExistence type="predicted"/>
<reference evidence="2 3" key="1">
    <citation type="journal article" date="2023" name="Sci. Data">
        <title>Genome assembly of the Korean intertidal mud-creeper Batillaria attramentaria.</title>
        <authorList>
            <person name="Patra A.K."/>
            <person name="Ho P.T."/>
            <person name="Jun S."/>
            <person name="Lee S.J."/>
            <person name="Kim Y."/>
            <person name="Won Y.J."/>
        </authorList>
    </citation>
    <scope>NUCLEOTIDE SEQUENCE [LARGE SCALE GENOMIC DNA]</scope>
    <source>
        <strain evidence="2">Wonlab-2016</strain>
    </source>
</reference>
<organism evidence="2 3">
    <name type="scientific">Batillaria attramentaria</name>
    <dbReference type="NCBI Taxonomy" id="370345"/>
    <lineage>
        <taxon>Eukaryota</taxon>
        <taxon>Metazoa</taxon>
        <taxon>Spiralia</taxon>
        <taxon>Lophotrochozoa</taxon>
        <taxon>Mollusca</taxon>
        <taxon>Gastropoda</taxon>
        <taxon>Caenogastropoda</taxon>
        <taxon>Sorbeoconcha</taxon>
        <taxon>Cerithioidea</taxon>
        <taxon>Batillariidae</taxon>
        <taxon>Batillaria</taxon>
    </lineage>
</organism>
<protein>
    <submittedName>
        <fullName evidence="2">Uncharacterized protein</fullName>
    </submittedName>
</protein>
<name>A0ABD0L4U9_9CAEN</name>
<dbReference type="Proteomes" id="UP001519460">
    <property type="component" value="Unassembled WGS sequence"/>
</dbReference>